<sequence length="197" mass="20977">MVGRRKGGDEAVGGEAPSPELIASAKLYLESLVSNGSIPQGIRIDDSATKSLAAVAQYLVDTIMQDILADNNGAAMEPDNMQKLVQKNDPWNRLFGAASMCYGTYPHGTLQKDDIDLGPYISRKCDEARVTLTPEGLAMLNYYMSKICRRTVVEAGKLATFDMVLSHESIGTSISLTFPAGQLAKEASEAGANAATG</sequence>
<protein>
    <submittedName>
        <fullName evidence="1">Uncharacterized protein</fullName>
    </submittedName>
</protein>
<reference evidence="1" key="1">
    <citation type="submission" date="2020-06" db="EMBL/GenBank/DDBJ databases">
        <authorList>
            <consortium name="Plant Systems Biology data submission"/>
        </authorList>
    </citation>
    <scope>NUCLEOTIDE SEQUENCE</scope>
    <source>
        <strain evidence="1">D6</strain>
    </source>
</reference>
<evidence type="ECO:0000313" key="2">
    <source>
        <dbReference type="Proteomes" id="UP001153069"/>
    </source>
</evidence>
<accession>A0A9N8DQQ6</accession>
<comment type="caution">
    <text evidence="1">The sequence shown here is derived from an EMBL/GenBank/DDBJ whole genome shotgun (WGS) entry which is preliminary data.</text>
</comment>
<evidence type="ECO:0000313" key="1">
    <source>
        <dbReference type="EMBL" id="CAB9504214.1"/>
    </source>
</evidence>
<dbReference type="AlphaFoldDB" id="A0A9N8DQQ6"/>
<dbReference type="Proteomes" id="UP001153069">
    <property type="component" value="Unassembled WGS sequence"/>
</dbReference>
<name>A0A9N8DQQ6_9STRA</name>
<dbReference type="EMBL" id="CAICTM010000188">
    <property type="protein sequence ID" value="CAB9504214.1"/>
    <property type="molecule type" value="Genomic_DNA"/>
</dbReference>
<proteinExistence type="predicted"/>
<keyword evidence="2" id="KW-1185">Reference proteome</keyword>
<gene>
    <name evidence="1" type="ORF">SEMRO_189_G081620.1</name>
</gene>
<organism evidence="1 2">
    <name type="scientific">Seminavis robusta</name>
    <dbReference type="NCBI Taxonomy" id="568900"/>
    <lineage>
        <taxon>Eukaryota</taxon>
        <taxon>Sar</taxon>
        <taxon>Stramenopiles</taxon>
        <taxon>Ochrophyta</taxon>
        <taxon>Bacillariophyta</taxon>
        <taxon>Bacillariophyceae</taxon>
        <taxon>Bacillariophycidae</taxon>
        <taxon>Naviculales</taxon>
        <taxon>Naviculaceae</taxon>
        <taxon>Seminavis</taxon>
    </lineage>
</organism>